<dbReference type="EMBL" id="BMUW01000021">
    <property type="protein sequence ID" value="GGZ79961.1"/>
    <property type="molecule type" value="Genomic_DNA"/>
</dbReference>
<dbReference type="PANTHER" id="PTHR43233:SF1">
    <property type="entry name" value="FAMILY N-ACETYLTRANSFERASE, PUTATIVE (AFU_ORTHOLOGUE AFUA_6G03350)-RELATED"/>
    <property type="match status" value="1"/>
</dbReference>
<sequence length="162" mass="17852">MTTSTDTSGRPGEDAYEIDTDPDRIDLDLVHHWLSTDAFWALGRSRDLVERSMRGSLNFGVYEGEGTQVAYARVVTDHATFAWLCDVYVDPAHRGRGLGVRLATAVRDHLAPYALKRTLLATLDAHELYAKVGFTPVPRPADADDAGPGDVEQRVSVARLTR</sequence>
<dbReference type="PROSITE" id="PS51186">
    <property type="entry name" value="GNAT"/>
    <property type="match status" value="1"/>
</dbReference>
<evidence type="ECO:0000313" key="3">
    <source>
        <dbReference type="Proteomes" id="UP000624183"/>
    </source>
</evidence>
<reference evidence="3" key="1">
    <citation type="journal article" date="2019" name="Int. J. Syst. Evol. Microbiol.">
        <title>The Global Catalogue of Microorganisms (GCM) 10K type strain sequencing project: providing services to taxonomists for standard genome sequencing and annotation.</title>
        <authorList>
            <consortium name="The Broad Institute Genomics Platform"/>
            <consortium name="The Broad Institute Genome Sequencing Center for Infectious Disease"/>
            <person name="Wu L."/>
            <person name="Ma J."/>
        </authorList>
    </citation>
    <scope>NUCLEOTIDE SEQUENCE [LARGE SCALE GENOMIC DNA]</scope>
    <source>
        <strain evidence="3">JCM 4602</strain>
    </source>
</reference>
<evidence type="ECO:0000313" key="2">
    <source>
        <dbReference type="EMBL" id="GGZ79961.1"/>
    </source>
</evidence>
<dbReference type="InterPro" id="IPR016181">
    <property type="entry name" value="Acyl_CoA_acyltransferase"/>
</dbReference>
<organism evidence="2 3">
    <name type="scientific">Streptomyces rubiginosohelvolus</name>
    <dbReference type="NCBI Taxonomy" id="67362"/>
    <lineage>
        <taxon>Bacteria</taxon>
        <taxon>Bacillati</taxon>
        <taxon>Actinomycetota</taxon>
        <taxon>Actinomycetes</taxon>
        <taxon>Kitasatosporales</taxon>
        <taxon>Streptomycetaceae</taxon>
        <taxon>Streptomyces</taxon>
    </lineage>
</organism>
<dbReference type="Proteomes" id="UP000624183">
    <property type="component" value="Unassembled WGS sequence"/>
</dbReference>
<dbReference type="Pfam" id="PF00583">
    <property type="entry name" value="Acetyltransf_1"/>
    <property type="match status" value="1"/>
</dbReference>
<proteinExistence type="predicted"/>
<dbReference type="CDD" id="cd04301">
    <property type="entry name" value="NAT_SF"/>
    <property type="match status" value="1"/>
</dbReference>
<dbReference type="SUPFAM" id="SSF55729">
    <property type="entry name" value="Acyl-CoA N-acyltransferases (Nat)"/>
    <property type="match status" value="1"/>
</dbReference>
<keyword evidence="3" id="KW-1185">Reference proteome</keyword>
<dbReference type="InterPro" id="IPR000182">
    <property type="entry name" value="GNAT_dom"/>
</dbReference>
<evidence type="ECO:0000259" key="1">
    <source>
        <dbReference type="PROSITE" id="PS51186"/>
    </source>
</evidence>
<dbReference type="PANTHER" id="PTHR43233">
    <property type="entry name" value="FAMILY N-ACETYLTRANSFERASE, PUTATIVE (AFU_ORTHOLOGUE AFUA_6G03350)-RELATED"/>
    <property type="match status" value="1"/>
</dbReference>
<feature type="domain" description="N-acetyltransferase" evidence="1">
    <location>
        <begin position="18"/>
        <end position="158"/>
    </location>
</feature>
<dbReference type="Gene3D" id="3.40.630.30">
    <property type="match status" value="1"/>
</dbReference>
<dbReference type="InterPro" id="IPR053144">
    <property type="entry name" value="Acetyltransferase_Butenolide"/>
</dbReference>
<accession>A0ABQ3CBI3</accession>
<name>A0ABQ3CBI3_9ACTN</name>
<gene>
    <name evidence="2" type="ORF">GCM10010328_63140</name>
</gene>
<comment type="caution">
    <text evidence="2">The sequence shown here is derived from an EMBL/GenBank/DDBJ whole genome shotgun (WGS) entry which is preliminary data.</text>
</comment>
<protein>
    <submittedName>
        <fullName evidence="2">N-acetyltransferase</fullName>
    </submittedName>
</protein>